<dbReference type="Proteomes" id="UP000305709">
    <property type="component" value="Unassembled WGS sequence"/>
</dbReference>
<evidence type="ECO:0000313" key="1">
    <source>
        <dbReference type="EMBL" id="TNC63557.1"/>
    </source>
</evidence>
<dbReference type="AlphaFoldDB" id="A0A5C4N662"/>
<protein>
    <submittedName>
        <fullName evidence="1">Uncharacterized protein</fullName>
    </submittedName>
</protein>
<dbReference type="RefSeq" id="WP_218014164.1">
    <property type="nucleotide sequence ID" value="NZ_VDFV01000049.1"/>
</dbReference>
<sequence length="205" mass="22677">MEVDSKAGDLDLFAQLRFQGDRFDHANLPLDVLENVSAYLDVLRELAGEIWREKNPDRDRLPPHFKKSLSLSFRGVEEGSAKARIARDQYAASALPDATTGLDYLLLAQSRFIELAAAANENREVKALPPSIRKPLELLIGGLGAGEQLQLISQTGKDNQQPSVRYSPLTRDRMIGGIGKVASRLRTRYRSQKMTAAASAMADRN</sequence>
<comment type="caution">
    <text evidence="1">The sequence shown here is derived from an EMBL/GenBank/DDBJ whole genome shotgun (WGS) entry which is preliminary data.</text>
</comment>
<organism evidence="1 2">
    <name type="scientific">Rubellimicrobium roseum</name>
    <dbReference type="NCBI Taxonomy" id="687525"/>
    <lineage>
        <taxon>Bacteria</taxon>
        <taxon>Pseudomonadati</taxon>
        <taxon>Pseudomonadota</taxon>
        <taxon>Alphaproteobacteria</taxon>
        <taxon>Rhodobacterales</taxon>
        <taxon>Roseobacteraceae</taxon>
        <taxon>Rubellimicrobium</taxon>
    </lineage>
</organism>
<name>A0A5C4N662_9RHOB</name>
<accession>A0A5C4N662</accession>
<gene>
    <name evidence="1" type="ORF">FHG71_19440</name>
</gene>
<reference evidence="1 2" key="1">
    <citation type="submission" date="2019-06" db="EMBL/GenBank/DDBJ databases">
        <authorList>
            <person name="Jiang L."/>
        </authorList>
    </citation>
    <scope>NUCLEOTIDE SEQUENCE [LARGE SCALE GENOMIC DNA]</scope>
    <source>
        <strain evidence="1 2">YIM 48858</strain>
    </source>
</reference>
<proteinExistence type="predicted"/>
<dbReference type="EMBL" id="VDFV01000049">
    <property type="protein sequence ID" value="TNC63557.1"/>
    <property type="molecule type" value="Genomic_DNA"/>
</dbReference>
<feature type="non-terminal residue" evidence="1">
    <location>
        <position position="205"/>
    </location>
</feature>
<keyword evidence="2" id="KW-1185">Reference proteome</keyword>
<evidence type="ECO:0000313" key="2">
    <source>
        <dbReference type="Proteomes" id="UP000305709"/>
    </source>
</evidence>